<evidence type="ECO:0000313" key="2">
    <source>
        <dbReference type="EMBL" id="CAK5270793.1"/>
    </source>
</evidence>
<protein>
    <submittedName>
        <fullName evidence="2">Uncharacterized protein</fullName>
    </submittedName>
</protein>
<name>A0AAD2H791_9AGAR</name>
<sequence>MDVLAGWLAAICHSVRVRVSHVIERSRPACNPTHTASRVGAGAPHTDRRDLPHLTPSEPSPETRTRARARELTMCAKMRDGEMDPPRYCRVAQRHGRPLLPSLFYRDRVHFAQLTGRKLQRWVAANN</sequence>
<dbReference type="AlphaFoldDB" id="A0AAD2H791"/>
<evidence type="ECO:0000313" key="3">
    <source>
        <dbReference type="Proteomes" id="UP001295794"/>
    </source>
</evidence>
<gene>
    <name evidence="2" type="ORF">MYCIT1_LOCUS15495</name>
</gene>
<evidence type="ECO:0000256" key="1">
    <source>
        <dbReference type="SAM" id="MobiDB-lite"/>
    </source>
</evidence>
<feature type="region of interest" description="Disordered" evidence="1">
    <location>
        <begin position="29"/>
        <end position="66"/>
    </location>
</feature>
<accession>A0AAD2H791</accession>
<reference evidence="2" key="1">
    <citation type="submission" date="2023-11" db="EMBL/GenBank/DDBJ databases">
        <authorList>
            <person name="De Vega J J."/>
            <person name="De Vega J J."/>
        </authorList>
    </citation>
    <scope>NUCLEOTIDE SEQUENCE</scope>
</reference>
<proteinExistence type="predicted"/>
<keyword evidence="3" id="KW-1185">Reference proteome</keyword>
<comment type="caution">
    <text evidence="2">The sequence shown here is derived from an EMBL/GenBank/DDBJ whole genome shotgun (WGS) entry which is preliminary data.</text>
</comment>
<organism evidence="2 3">
    <name type="scientific">Mycena citricolor</name>
    <dbReference type="NCBI Taxonomy" id="2018698"/>
    <lineage>
        <taxon>Eukaryota</taxon>
        <taxon>Fungi</taxon>
        <taxon>Dikarya</taxon>
        <taxon>Basidiomycota</taxon>
        <taxon>Agaricomycotina</taxon>
        <taxon>Agaricomycetes</taxon>
        <taxon>Agaricomycetidae</taxon>
        <taxon>Agaricales</taxon>
        <taxon>Marasmiineae</taxon>
        <taxon>Mycenaceae</taxon>
        <taxon>Mycena</taxon>
    </lineage>
</organism>
<dbReference type="Proteomes" id="UP001295794">
    <property type="component" value="Unassembled WGS sequence"/>
</dbReference>
<dbReference type="EMBL" id="CAVNYO010000169">
    <property type="protein sequence ID" value="CAK5270793.1"/>
    <property type="molecule type" value="Genomic_DNA"/>
</dbReference>